<dbReference type="CDD" id="cd04859">
    <property type="entry name" value="Prim_Pol"/>
    <property type="match status" value="1"/>
</dbReference>
<protein>
    <submittedName>
        <fullName evidence="2">Bifunctional DNA primase/polymerase</fullName>
    </submittedName>
</protein>
<dbReference type="Gene3D" id="3.40.50.300">
    <property type="entry name" value="P-loop containing nucleotide triphosphate hydrolases"/>
    <property type="match status" value="1"/>
</dbReference>
<proteinExistence type="predicted"/>
<feature type="domain" description="DNA primase/polymerase bifunctional N-terminal" evidence="1">
    <location>
        <begin position="17"/>
        <end position="192"/>
    </location>
</feature>
<dbReference type="RefSeq" id="WP_324668943.1">
    <property type="nucleotide sequence ID" value="NZ_CP141614.1"/>
</dbReference>
<dbReference type="Pfam" id="PF13481">
    <property type="entry name" value="AAA_25"/>
    <property type="match status" value="1"/>
</dbReference>
<dbReference type="InterPro" id="IPR015330">
    <property type="entry name" value="DNA_primase/pol_bifunc_N"/>
</dbReference>
<keyword evidence="3" id="KW-1185">Reference proteome</keyword>
<dbReference type="SMART" id="SM00943">
    <property type="entry name" value="Prim-Pol"/>
    <property type="match status" value="1"/>
</dbReference>
<dbReference type="InterPro" id="IPR011991">
    <property type="entry name" value="ArsR-like_HTH"/>
</dbReference>
<dbReference type="SUPFAM" id="SSF52540">
    <property type="entry name" value="P-loop containing nucleoside triphosphate hydrolases"/>
    <property type="match status" value="1"/>
</dbReference>
<dbReference type="SUPFAM" id="SSF46785">
    <property type="entry name" value="Winged helix' DNA-binding domain"/>
    <property type="match status" value="1"/>
</dbReference>
<dbReference type="CDD" id="cd00090">
    <property type="entry name" value="HTH_ARSR"/>
    <property type="match status" value="1"/>
</dbReference>
<dbReference type="Pfam" id="PF09250">
    <property type="entry name" value="Prim-Pol"/>
    <property type="match status" value="1"/>
</dbReference>
<reference evidence="3" key="1">
    <citation type="submission" date="2023-12" db="EMBL/GenBank/DDBJ databases">
        <title>Novel isolates from deep terrestrial aquifers shed light on the physiology and ecology of the class Limnochordia.</title>
        <authorList>
            <person name="Karnachuk O.V."/>
            <person name="Lukina A.P."/>
            <person name="Avakyan M.R."/>
            <person name="Kadnikov V."/>
            <person name="Begmatov S."/>
            <person name="Beletsky A.V."/>
            <person name="Mardanov A.V."/>
            <person name="Ravin N.V."/>
        </authorList>
    </citation>
    <scope>NUCLEOTIDE SEQUENCE [LARGE SCALE GENOMIC DNA]</scope>
    <source>
        <strain evidence="3">LN</strain>
    </source>
</reference>
<evidence type="ECO:0000313" key="2">
    <source>
        <dbReference type="EMBL" id="WRP14592.1"/>
    </source>
</evidence>
<dbReference type="InterPro" id="IPR036388">
    <property type="entry name" value="WH-like_DNA-bd_sf"/>
</dbReference>
<dbReference type="InterPro" id="IPR036390">
    <property type="entry name" value="WH_DNA-bd_sf"/>
</dbReference>
<evidence type="ECO:0000259" key="1">
    <source>
        <dbReference type="SMART" id="SM00943"/>
    </source>
</evidence>
<dbReference type="SUPFAM" id="SSF56747">
    <property type="entry name" value="Prim-pol domain"/>
    <property type="match status" value="1"/>
</dbReference>
<accession>A0ABZ1BP66</accession>
<dbReference type="Gene3D" id="1.10.10.10">
    <property type="entry name" value="Winged helix-like DNA-binding domain superfamily/Winged helix DNA-binding domain"/>
    <property type="match status" value="1"/>
</dbReference>
<name>A0ABZ1BP66_9FIRM</name>
<organism evidence="2 3">
    <name type="scientific">Geochorda subterranea</name>
    <dbReference type="NCBI Taxonomy" id="3109564"/>
    <lineage>
        <taxon>Bacteria</taxon>
        <taxon>Bacillati</taxon>
        <taxon>Bacillota</taxon>
        <taxon>Limnochordia</taxon>
        <taxon>Limnochordales</taxon>
        <taxon>Geochordaceae</taxon>
        <taxon>Geochorda</taxon>
    </lineage>
</organism>
<dbReference type="EMBL" id="CP141614">
    <property type="protein sequence ID" value="WRP14592.1"/>
    <property type="molecule type" value="Genomic_DNA"/>
</dbReference>
<dbReference type="Proteomes" id="UP001333102">
    <property type="component" value="Chromosome"/>
</dbReference>
<evidence type="ECO:0000313" key="3">
    <source>
        <dbReference type="Proteomes" id="UP001333102"/>
    </source>
</evidence>
<gene>
    <name evidence="2" type="ORF">VLY81_00015</name>
</gene>
<sequence length="640" mass="71334">MGIVAVRRASVNLSRWASVYAQRGFFLIPLCWPDEHGQCACGRGHTDRNIGKAPLTAQGVKNSSANADQVRAWWDRRRAANIGVDLEMSRLLVVDCDNEEAVREAESLGLDSAAPRVLTGGGGQHVYFRAPENPITASAIRHGKSSKIDVKTEGYTVLPPSLHRTGRRYRWRTKEDLLRFLRGDLPPAPEWAVRWLREAVLKRHGSPELLPPENVEALANKCLTKLPKVWRQRWAEIPDEDRSGWAFSLGCAAVEAGVTDPKGIAALVFTSAAHRDKFTNRADGWKDAMRIAERALQETAPESHAEQPATPSELPKIISARTLLGTPLPEPRWAFTGILPEGLNILAGKPKLGKSWLCLQLALAIGSGKDLGGFKVAEQGEALYLALEDNPRRLKSRILKLRGPGIEIIGGKIRLLNLEWDAPSTTYLALTWPRIGEGGVEELERWLDHHPRTRLVIIDVFDRFRPRLAKKDSANIYREDYASTEQLKQLASDRQIAILLVHHTRKADASDWLDEVSGSTGLTGSVDTTWVLKRARGKADAELLVTGRDVEEQAWALSVDRETGLWRILGKAEEFRRTKQEDEILAALRHGPATPAEIARRLSLSRTTVKVRLYRYAERGIVKSDANGRYYIADTGSRDE</sequence>
<dbReference type="InterPro" id="IPR027417">
    <property type="entry name" value="P-loop_NTPase"/>
</dbReference>